<sequence length="558" mass="61154">MTNGTEDGRNGRLSSRNPWKRQASNNSSSEPAHPAPEQKTSSHSDKQVVSSEAQSGLSNAPTVVAEEPNAYVTGQQPSVDSEKQVVNTEVSSNPVNGPTVMEKEALVYSKADPQRDADKEASSSWQSQPQGDSTPIPMAHHESQGDSMPISMAHHESQGDSTPISMAHHESQLHQRDLWSDVKGPPPSYESLNGNGRSHNDGIAHSPTPIEPDGSSSSLPPRAEDRTAVGQLLSWIPPGPLISAKQMPPLVQPVIIPQLDVPPQGQSVPFARCYSDALAPHDVPMRDFVSFLDGLALAQAPNSALQGLKMFGAGVNLLPLPLIGLAGKGISALATSGSGHSGSRARLYLERAKKEYFAPRGLNLLIVKDNDLSPRLQIPTHASRLAPLTQNTLTNSSCQRRLSGLAPFVSPLRFDVPEQEKQIQGVHKLARKHLEAQFKEQNRRLTKLREEQWVSMSHASAETRGWDEQYAAKTTRLQGVQQDLMTGQEAYGFESPPKGGRREMLEVLQRLQRELQILESERHMAMQRTSSKGQGVEAEMEEVNRCRRLKWIVIENLQ</sequence>
<organism evidence="1 2">
    <name type="scientific">Vermiconidia calcicola</name>
    <dbReference type="NCBI Taxonomy" id="1690605"/>
    <lineage>
        <taxon>Eukaryota</taxon>
        <taxon>Fungi</taxon>
        <taxon>Dikarya</taxon>
        <taxon>Ascomycota</taxon>
        <taxon>Pezizomycotina</taxon>
        <taxon>Dothideomycetes</taxon>
        <taxon>Dothideomycetidae</taxon>
        <taxon>Mycosphaerellales</taxon>
        <taxon>Extremaceae</taxon>
        <taxon>Vermiconidia</taxon>
    </lineage>
</organism>
<reference evidence="1" key="1">
    <citation type="submission" date="2023-07" db="EMBL/GenBank/DDBJ databases">
        <title>Black Yeasts Isolated from many extreme environments.</title>
        <authorList>
            <person name="Coleine C."/>
            <person name="Stajich J.E."/>
            <person name="Selbmann L."/>
        </authorList>
    </citation>
    <scope>NUCLEOTIDE SEQUENCE</scope>
    <source>
        <strain evidence="1">CCFEE 5714</strain>
    </source>
</reference>
<evidence type="ECO:0000313" key="2">
    <source>
        <dbReference type="Proteomes" id="UP001281147"/>
    </source>
</evidence>
<proteinExistence type="predicted"/>
<dbReference type="Proteomes" id="UP001281147">
    <property type="component" value="Unassembled WGS sequence"/>
</dbReference>
<accession>A0ACC3MN98</accession>
<protein>
    <submittedName>
        <fullName evidence="1">Uncharacterized protein</fullName>
    </submittedName>
</protein>
<keyword evidence="2" id="KW-1185">Reference proteome</keyword>
<dbReference type="EMBL" id="JAUTXU010000194">
    <property type="protein sequence ID" value="KAK3699708.1"/>
    <property type="molecule type" value="Genomic_DNA"/>
</dbReference>
<name>A0ACC3MN98_9PEZI</name>
<gene>
    <name evidence="1" type="ORF">LTR37_016313</name>
</gene>
<comment type="caution">
    <text evidence="1">The sequence shown here is derived from an EMBL/GenBank/DDBJ whole genome shotgun (WGS) entry which is preliminary data.</text>
</comment>
<evidence type="ECO:0000313" key="1">
    <source>
        <dbReference type="EMBL" id="KAK3699708.1"/>
    </source>
</evidence>